<proteinExistence type="predicted"/>
<dbReference type="Pfam" id="PF25680">
    <property type="entry name" value="Mom"/>
    <property type="match status" value="1"/>
</dbReference>
<organism evidence="1 2">
    <name type="scientific">Microvirga tunisiensis</name>
    <dbReference type="NCBI Taxonomy" id="2108360"/>
    <lineage>
        <taxon>Bacteria</taxon>
        <taxon>Pseudomonadati</taxon>
        <taxon>Pseudomonadota</taxon>
        <taxon>Alphaproteobacteria</taxon>
        <taxon>Hyphomicrobiales</taxon>
        <taxon>Methylobacteriaceae</taxon>
        <taxon>Microvirga</taxon>
    </lineage>
</organism>
<dbReference type="InterPro" id="IPR057895">
    <property type="entry name" value="Mom"/>
</dbReference>
<keyword evidence="2" id="KW-1185">Reference proteome</keyword>
<evidence type="ECO:0000313" key="2">
    <source>
        <dbReference type="Proteomes" id="UP000403266"/>
    </source>
</evidence>
<protein>
    <submittedName>
        <fullName evidence="1">Uncharacterized protein</fullName>
    </submittedName>
</protein>
<name>A0A5N7MUS0_9HYPH</name>
<evidence type="ECO:0000313" key="1">
    <source>
        <dbReference type="EMBL" id="MPR30735.1"/>
    </source>
</evidence>
<gene>
    <name evidence="1" type="ORF">FS320_38645</name>
</gene>
<reference evidence="1 2" key="1">
    <citation type="journal article" date="2019" name="Syst. Appl. Microbiol.">
        <title>Microvirga tunisiensis sp. nov., a root nodule symbiotic bacterium isolated from Lupinus micranthus and L. luteus grown in Northern Tunisia.</title>
        <authorList>
            <person name="Msaddak A."/>
            <person name="Rejili M."/>
            <person name="Duran D."/>
            <person name="Mars M."/>
            <person name="Palacios J.M."/>
            <person name="Ruiz-Argueso T."/>
            <person name="Rey L."/>
            <person name="Imperial J."/>
        </authorList>
    </citation>
    <scope>NUCLEOTIDE SEQUENCE [LARGE SCALE GENOMIC DNA]</scope>
    <source>
        <strain evidence="1 2">Lmie10</strain>
    </source>
</reference>
<dbReference type="EMBL" id="VOSK01000434">
    <property type="protein sequence ID" value="MPR30735.1"/>
    <property type="molecule type" value="Genomic_DNA"/>
</dbReference>
<comment type="caution">
    <text evidence="1">The sequence shown here is derived from an EMBL/GenBank/DDBJ whole genome shotgun (WGS) entry which is preliminary data.</text>
</comment>
<dbReference type="AlphaFoldDB" id="A0A5N7MUS0"/>
<dbReference type="RefSeq" id="WP_152717628.1">
    <property type="nucleotide sequence ID" value="NZ_VOSJ01000463.1"/>
</dbReference>
<dbReference type="Proteomes" id="UP000403266">
    <property type="component" value="Unassembled WGS sequence"/>
</dbReference>
<accession>A0A5N7MUS0</accession>
<dbReference type="OrthoDB" id="9180556at2"/>
<sequence>MTQLSLFDLSMRWNSRRASYRPSQEPIDPSKFSVAPIGDAAARDFVIRHHYSGSYPAAIAAYGLFERTAAFQQELVGVAVFSVPMQPRAAAAYGATPAAKFCELGRFVLKDHVGGNGETFFLSRALRLLAQDKQRADRRPLYDLCLSYSDPMPRTTSAGTLIHAGHIGQIYVAFSSIYVGRGTPRTHWLTRDGSIVSPRALSKLRNGERGAAYAYEFLRSHGAPARALGEPEADYIRRALQEGPFRRMRHNGNHAYVFPCGTHSTRQEIRRRMDKGLPRPTKTDLPMAA</sequence>